<name>A0ABU8NIZ9_9SPHI</name>
<organism evidence="2 3">
    <name type="scientific">Pedobacter panaciterrae</name>
    <dbReference type="NCBI Taxonomy" id="363849"/>
    <lineage>
        <taxon>Bacteria</taxon>
        <taxon>Pseudomonadati</taxon>
        <taxon>Bacteroidota</taxon>
        <taxon>Sphingobacteriia</taxon>
        <taxon>Sphingobacteriales</taxon>
        <taxon>Sphingobacteriaceae</taxon>
        <taxon>Pedobacter</taxon>
    </lineage>
</organism>
<evidence type="ECO:0000313" key="3">
    <source>
        <dbReference type="Proteomes" id="UP001378956"/>
    </source>
</evidence>
<dbReference type="Pfam" id="PF00903">
    <property type="entry name" value="Glyoxalase"/>
    <property type="match status" value="1"/>
</dbReference>
<evidence type="ECO:0000313" key="2">
    <source>
        <dbReference type="EMBL" id="MEJ2902167.1"/>
    </source>
</evidence>
<protein>
    <submittedName>
        <fullName evidence="2">VOC family protein</fullName>
    </submittedName>
</protein>
<keyword evidence="3" id="KW-1185">Reference proteome</keyword>
<dbReference type="PANTHER" id="PTHR33993">
    <property type="entry name" value="GLYOXALASE-RELATED"/>
    <property type="match status" value="1"/>
</dbReference>
<dbReference type="Proteomes" id="UP001378956">
    <property type="component" value="Unassembled WGS sequence"/>
</dbReference>
<dbReference type="CDD" id="cd07247">
    <property type="entry name" value="SgaA_N_like"/>
    <property type="match status" value="1"/>
</dbReference>
<dbReference type="Gene3D" id="3.10.180.10">
    <property type="entry name" value="2,3-Dihydroxybiphenyl 1,2-Dioxygenase, domain 1"/>
    <property type="match status" value="1"/>
</dbReference>
<dbReference type="InterPro" id="IPR052164">
    <property type="entry name" value="Anthracycline_SecMetBiosynth"/>
</dbReference>
<reference evidence="2 3" key="1">
    <citation type="submission" date="2024-03" db="EMBL/GenBank/DDBJ databases">
        <title>Sequence of Lycoming College Course Isolates.</title>
        <authorList>
            <person name="Plotts O."/>
            <person name="Newman J."/>
        </authorList>
    </citation>
    <scope>NUCLEOTIDE SEQUENCE [LARGE SCALE GENOMIC DNA]</scope>
    <source>
        <strain evidence="2 3">CJB-3</strain>
    </source>
</reference>
<dbReference type="InterPro" id="IPR004360">
    <property type="entry name" value="Glyas_Fos-R_dOase_dom"/>
</dbReference>
<accession>A0ABU8NIZ9</accession>
<dbReference type="PROSITE" id="PS51819">
    <property type="entry name" value="VOC"/>
    <property type="match status" value="1"/>
</dbReference>
<dbReference type="PANTHER" id="PTHR33993:SF2">
    <property type="entry name" value="VOC DOMAIN-CONTAINING PROTEIN"/>
    <property type="match status" value="1"/>
</dbReference>
<sequence>MTVKNPFVWTEISVNDLARAKKFYEEVLQIQLSEMAPPDNMKVEKDDPNYFEMLAFPADMMGPGSSGTLCKSEMGKPGVGGTMVYFYADDCAVELSRVTAAGGKVIAEKMSLGEYGFCGVAEDTEGNQIGFHSLK</sequence>
<comment type="caution">
    <text evidence="2">The sequence shown here is derived from an EMBL/GenBank/DDBJ whole genome shotgun (WGS) entry which is preliminary data.</text>
</comment>
<gene>
    <name evidence="2" type="ORF">WAE58_07015</name>
</gene>
<feature type="domain" description="VOC" evidence="1">
    <location>
        <begin position="6"/>
        <end position="134"/>
    </location>
</feature>
<dbReference type="InterPro" id="IPR037523">
    <property type="entry name" value="VOC_core"/>
</dbReference>
<dbReference type="SUPFAM" id="SSF54593">
    <property type="entry name" value="Glyoxalase/Bleomycin resistance protein/Dihydroxybiphenyl dioxygenase"/>
    <property type="match status" value="1"/>
</dbReference>
<dbReference type="RefSeq" id="WP_337715924.1">
    <property type="nucleotide sequence ID" value="NZ_JBBEUB010000002.1"/>
</dbReference>
<dbReference type="InterPro" id="IPR029068">
    <property type="entry name" value="Glyas_Bleomycin-R_OHBP_Dase"/>
</dbReference>
<evidence type="ECO:0000259" key="1">
    <source>
        <dbReference type="PROSITE" id="PS51819"/>
    </source>
</evidence>
<proteinExistence type="predicted"/>
<dbReference type="EMBL" id="JBBEUB010000002">
    <property type="protein sequence ID" value="MEJ2902167.1"/>
    <property type="molecule type" value="Genomic_DNA"/>
</dbReference>